<reference evidence="4 5" key="1">
    <citation type="submission" date="2016-09" db="EMBL/GenBank/DDBJ databases">
        <title>Alteromonas lipolytica, a new species isolated from sea water.</title>
        <authorList>
            <person name="Wu Y.-H."/>
            <person name="Cheng H."/>
            <person name="Xu X.-W."/>
        </authorList>
    </citation>
    <scope>NUCLEOTIDE SEQUENCE [LARGE SCALE GENOMIC DNA]</scope>
    <source>
        <strain evidence="4 5">JW12</strain>
    </source>
</reference>
<comment type="caution">
    <text evidence="4">The sequence shown here is derived from an EMBL/GenBank/DDBJ whole genome shotgun (WGS) entry which is preliminary data.</text>
</comment>
<dbReference type="PROSITE" id="PS51462">
    <property type="entry name" value="NUDIX"/>
    <property type="match status" value="1"/>
</dbReference>
<dbReference type="Proteomes" id="UP000176037">
    <property type="component" value="Unassembled WGS sequence"/>
</dbReference>
<evidence type="ECO:0000313" key="4">
    <source>
        <dbReference type="EMBL" id="OFI35681.1"/>
    </source>
</evidence>
<evidence type="ECO:0000313" key="5">
    <source>
        <dbReference type="Proteomes" id="UP000176037"/>
    </source>
</evidence>
<evidence type="ECO:0000256" key="1">
    <source>
        <dbReference type="ARBA" id="ARBA00001946"/>
    </source>
</evidence>
<dbReference type="EMBL" id="MJIC01000009">
    <property type="protein sequence ID" value="OFI35681.1"/>
    <property type="molecule type" value="Genomic_DNA"/>
</dbReference>
<feature type="domain" description="Nudix hydrolase" evidence="3">
    <location>
        <begin position="37"/>
        <end position="167"/>
    </location>
</feature>
<proteinExistence type="predicted"/>
<dbReference type="SUPFAM" id="SSF55811">
    <property type="entry name" value="Nudix"/>
    <property type="match status" value="1"/>
</dbReference>
<protein>
    <recommendedName>
        <fullName evidence="3">Nudix hydrolase domain-containing protein</fullName>
    </recommendedName>
</protein>
<sequence length="170" mass="19210">MNPKPFQFCPSCASDSFRLTENRYNCDRCDFTFFINAATAVAGILVYNGKLLFTVRGKAPGKGKLGLPGGFVDFHESLEQALIRETREELGIHVTGWKYLMSAPNIYDYADVRYHTCDGLFVAYLNEKPEFTLQASEIEAVKWLQPDKVKLQDIAFPSLRQAVKMVIDSL</sequence>
<comment type="cofactor">
    <cofactor evidence="1">
        <name>Mg(2+)</name>
        <dbReference type="ChEBI" id="CHEBI:18420"/>
    </cofactor>
</comment>
<name>A0A1E8FIB9_9ALTE</name>
<evidence type="ECO:0000256" key="2">
    <source>
        <dbReference type="ARBA" id="ARBA00022801"/>
    </source>
</evidence>
<dbReference type="CDD" id="cd04681">
    <property type="entry name" value="NUDIX_Hydrolase"/>
    <property type="match status" value="1"/>
</dbReference>
<organism evidence="4 5">
    <name type="scientific">Alteromonas lipolytica</name>
    <dbReference type="NCBI Taxonomy" id="1856405"/>
    <lineage>
        <taxon>Bacteria</taxon>
        <taxon>Pseudomonadati</taxon>
        <taxon>Pseudomonadota</taxon>
        <taxon>Gammaproteobacteria</taxon>
        <taxon>Alteromonadales</taxon>
        <taxon>Alteromonadaceae</taxon>
        <taxon>Alteromonas/Salinimonas group</taxon>
        <taxon>Alteromonas</taxon>
    </lineage>
</organism>
<dbReference type="PROSITE" id="PS00893">
    <property type="entry name" value="NUDIX_BOX"/>
    <property type="match status" value="1"/>
</dbReference>
<gene>
    <name evidence="4" type="ORF">BFC17_13095</name>
</gene>
<dbReference type="PANTHER" id="PTHR43046:SF14">
    <property type="entry name" value="MUTT_NUDIX FAMILY PROTEIN"/>
    <property type="match status" value="1"/>
</dbReference>
<dbReference type="STRING" id="1856405.BFC17_13095"/>
<dbReference type="GO" id="GO:0016787">
    <property type="term" value="F:hydrolase activity"/>
    <property type="evidence" value="ECO:0007669"/>
    <property type="project" value="UniProtKB-KW"/>
</dbReference>
<evidence type="ECO:0000259" key="3">
    <source>
        <dbReference type="PROSITE" id="PS51462"/>
    </source>
</evidence>
<dbReference type="InterPro" id="IPR015797">
    <property type="entry name" value="NUDIX_hydrolase-like_dom_sf"/>
</dbReference>
<dbReference type="AlphaFoldDB" id="A0A1E8FIB9"/>
<accession>A0A1E8FIB9</accession>
<dbReference type="InterPro" id="IPR020084">
    <property type="entry name" value="NUDIX_hydrolase_CS"/>
</dbReference>
<dbReference type="Gene3D" id="3.90.79.10">
    <property type="entry name" value="Nucleoside Triphosphate Pyrophosphohydrolase"/>
    <property type="match status" value="1"/>
</dbReference>
<dbReference type="Pfam" id="PF00293">
    <property type="entry name" value="NUDIX"/>
    <property type="match status" value="1"/>
</dbReference>
<dbReference type="PANTHER" id="PTHR43046">
    <property type="entry name" value="GDP-MANNOSE MANNOSYL HYDROLASE"/>
    <property type="match status" value="1"/>
</dbReference>
<keyword evidence="2" id="KW-0378">Hydrolase</keyword>
<dbReference type="InterPro" id="IPR000086">
    <property type="entry name" value="NUDIX_hydrolase_dom"/>
</dbReference>
<keyword evidence="5" id="KW-1185">Reference proteome</keyword>